<name>A0AA37MBC8_9HYPH</name>
<keyword evidence="3" id="KW-1185">Reference proteome</keyword>
<dbReference type="NCBIfam" id="TIGR03951">
    <property type="entry name" value="Fe_III_red_FhuF"/>
    <property type="match status" value="1"/>
</dbReference>
<gene>
    <name evidence="2" type="primary">fhuF</name>
    <name evidence="2" type="ORF">NBEOAGPD_2939</name>
</gene>
<evidence type="ECO:0000313" key="2">
    <source>
        <dbReference type="EMBL" id="GJD79710.1"/>
    </source>
</evidence>
<dbReference type="Proteomes" id="UP001055108">
    <property type="component" value="Unassembled WGS sequence"/>
</dbReference>
<dbReference type="GO" id="GO:0003824">
    <property type="term" value="F:catalytic activity"/>
    <property type="evidence" value="ECO:0007669"/>
    <property type="project" value="UniProtKB-ARBA"/>
</dbReference>
<protein>
    <submittedName>
        <fullName evidence="2">Ferric iron reductase protein FhuF</fullName>
    </submittedName>
</protein>
<dbReference type="InterPro" id="IPR008090">
    <property type="entry name" value="Fe_iron_reduct"/>
</dbReference>
<dbReference type="AlphaFoldDB" id="A0AA37MBC8"/>
<sequence length="243" mass="24573">MIEEVSARVPESLAAYRGGVAAGPGGPDARPLASLRDPAVFDATLAAFGAGVGASSAGLERRALVSYWSQFYLAALATPALTALVRLGRPLPLAFERTSLELDAAGRPARLLVDPATGRGGSCLGAAQVPQPGLAGLVEDHLRPFVELCCAQCGLAPRVIWGNAAVILDYVAGELGAGDAPACAEVAACLGRPGGCACARTPLAQALCAGAAGCRRRTCCLRSRLPGVPSCGALCPLERCAEP</sequence>
<accession>A0AA37MBC8</accession>
<evidence type="ECO:0000313" key="3">
    <source>
        <dbReference type="Proteomes" id="UP001055108"/>
    </source>
</evidence>
<dbReference type="Pfam" id="PF06276">
    <property type="entry name" value="FhuF"/>
    <property type="match status" value="1"/>
</dbReference>
<dbReference type="PRINTS" id="PR01714">
    <property type="entry name" value="2FE2SRDCTASE"/>
</dbReference>
<comment type="caution">
    <text evidence="2">The sequence shown here is derived from an EMBL/GenBank/DDBJ whole genome shotgun (WGS) entry which is preliminary data.</text>
</comment>
<evidence type="ECO:0000259" key="1">
    <source>
        <dbReference type="Pfam" id="PF06276"/>
    </source>
</evidence>
<organism evidence="2 3">
    <name type="scientific">Methylobacterium gregans</name>
    <dbReference type="NCBI Taxonomy" id="374424"/>
    <lineage>
        <taxon>Bacteria</taxon>
        <taxon>Pseudomonadati</taxon>
        <taxon>Pseudomonadota</taxon>
        <taxon>Alphaproteobacteria</taxon>
        <taxon>Hyphomicrobiales</taxon>
        <taxon>Methylobacteriaceae</taxon>
        <taxon>Methylobacterium</taxon>
    </lineage>
</organism>
<reference evidence="2" key="1">
    <citation type="journal article" date="2016" name="Front. Microbiol.">
        <title>Genome Sequence of the Piezophilic, Mesophilic Sulfate-Reducing Bacterium Desulfovibrio indicus J2T.</title>
        <authorList>
            <person name="Cao J."/>
            <person name="Maignien L."/>
            <person name="Shao Z."/>
            <person name="Alain K."/>
            <person name="Jebbar M."/>
        </authorList>
    </citation>
    <scope>NUCLEOTIDE SEQUENCE</scope>
    <source>
        <strain evidence="2">NBRC 103626</strain>
    </source>
</reference>
<dbReference type="RefSeq" id="WP_238303617.1">
    <property type="nucleotide sequence ID" value="NZ_BPQM01000069.1"/>
</dbReference>
<dbReference type="EMBL" id="BPQM01000069">
    <property type="protein sequence ID" value="GJD79710.1"/>
    <property type="molecule type" value="Genomic_DNA"/>
</dbReference>
<dbReference type="InterPro" id="IPR022770">
    <property type="entry name" value="IucA/IucC-like_C"/>
</dbReference>
<proteinExistence type="predicted"/>
<feature type="domain" description="Aerobactin siderophore biosynthesis IucA/IucC-like C-terminal" evidence="1">
    <location>
        <begin position="66"/>
        <end position="185"/>
    </location>
</feature>
<reference evidence="2" key="2">
    <citation type="submission" date="2021-08" db="EMBL/GenBank/DDBJ databases">
        <authorList>
            <person name="Tani A."/>
            <person name="Ola A."/>
            <person name="Ogura Y."/>
            <person name="Katsura K."/>
            <person name="Hayashi T."/>
        </authorList>
    </citation>
    <scope>NUCLEOTIDE SEQUENCE</scope>
    <source>
        <strain evidence="2">NBRC 103626</strain>
    </source>
</reference>